<dbReference type="InterPro" id="IPR039422">
    <property type="entry name" value="MarR/SlyA-like"/>
</dbReference>
<dbReference type="PROSITE" id="PS50995">
    <property type="entry name" value="HTH_MARR_2"/>
    <property type="match status" value="1"/>
</dbReference>
<proteinExistence type="predicted"/>
<dbReference type="PANTHER" id="PTHR33164">
    <property type="entry name" value="TRANSCRIPTIONAL REGULATOR, MARR FAMILY"/>
    <property type="match status" value="1"/>
</dbReference>
<keyword evidence="2" id="KW-0238">DNA-binding</keyword>
<dbReference type="GO" id="GO:0003677">
    <property type="term" value="F:DNA binding"/>
    <property type="evidence" value="ECO:0007669"/>
    <property type="project" value="UniProtKB-KW"/>
</dbReference>
<evidence type="ECO:0000313" key="3">
    <source>
        <dbReference type="Proteomes" id="UP001222770"/>
    </source>
</evidence>
<accession>A0ABT6CEN3</accession>
<dbReference type="InterPro" id="IPR036388">
    <property type="entry name" value="WH-like_DNA-bd_sf"/>
</dbReference>
<comment type="caution">
    <text evidence="2">The sequence shown here is derived from an EMBL/GenBank/DDBJ whole genome shotgun (WGS) entry which is preliminary data.</text>
</comment>
<dbReference type="InterPro" id="IPR036390">
    <property type="entry name" value="WH_DNA-bd_sf"/>
</dbReference>
<protein>
    <submittedName>
        <fullName evidence="2">Winged helix DNA-binding protein</fullName>
    </submittedName>
</protein>
<reference evidence="2 3" key="1">
    <citation type="submission" date="2023-03" db="EMBL/GenBank/DDBJ databases">
        <title>Novosphingobium cyanobacteriorum sp. nov., isolated from a eutrophic reservoir during the Microcystis bloom period.</title>
        <authorList>
            <person name="Kang M."/>
            <person name="Le V."/>
            <person name="Ko S.-R."/>
            <person name="Lee S.-A."/>
            <person name="Ahn C.-Y."/>
        </authorList>
    </citation>
    <scope>NUCLEOTIDE SEQUENCE [LARGE SCALE GENOMIC DNA]</scope>
    <source>
        <strain evidence="2 3">HBC54</strain>
    </source>
</reference>
<dbReference type="SUPFAM" id="SSF46785">
    <property type="entry name" value="Winged helix' DNA-binding domain"/>
    <property type="match status" value="1"/>
</dbReference>
<evidence type="ECO:0000313" key="2">
    <source>
        <dbReference type="EMBL" id="MDF8332266.1"/>
    </source>
</evidence>
<dbReference type="InterPro" id="IPR000835">
    <property type="entry name" value="HTH_MarR-typ"/>
</dbReference>
<organism evidence="2 3">
    <name type="scientific">Novosphingobium cyanobacteriorum</name>
    <dbReference type="NCBI Taxonomy" id="3024215"/>
    <lineage>
        <taxon>Bacteria</taxon>
        <taxon>Pseudomonadati</taxon>
        <taxon>Pseudomonadota</taxon>
        <taxon>Alphaproteobacteria</taxon>
        <taxon>Sphingomonadales</taxon>
        <taxon>Sphingomonadaceae</taxon>
        <taxon>Novosphingobium</taxon>
    </lineage>
</organism>
<name>A0ABT6CEN3_9SPHN</name>
<keyword evidence="3" id="KW-1185">Reference proteome</keyword>
<evidence type="ECO:0000259" key="1">
    <source>
        <dbReference type="PROSITE" id="PS50995"/>
    </source>
</evidence>
<dbReference type="Gene3D" id="1.10.10.10">
    <property type="entry name" value="Winged helix-like DNA-binding domain superfamily/Winged helix DNA-binding domain"/>
    <property type="match status" value="1"/>
</dbReference>
<feature type="domain" description="HTH marR-type" evidence="1">
    <location>
        <begin position="11"/>
        <end position="120"/>
    </location>
</feature>
<dbReference type="PANTHER" id="PTHR33164:SF43">
    <property type="entry name" value="HTH-TYPE TRANSCRIPTIONAL REPRESSOR YETL"/>
    <property type="match status" value="1"/>
</dbReference>
<dbReference type="Proteomes" id="UP001222770">
    <property type="component" value="Unassembled WGS sequence"/>
</dbReference>
<dbReference type="RefSeq" id="WP_277275432.1">
    <property type="nucleotide sequence ID" value="NZ_JAROCY010000003.1"/>
</dbReference>
<gene>
    <name evidence="2" type="ORF">POM99_03560</name>
</gene>
<dbReference type="Pfam" id="PF13463">
    <property type="entry name" value="HTH_27"/>
    <property type="match status" value="1"/>
</dbReference>
<dbReference type="EMBL" id="JAROCY010000003">
    <property type="protein sequence ID" value="MDF8332266.1"/>
    <property type="molecule type" value="Genomic_DNA"/>
</dbReference>
<sequence>MEAFVEIEAETFRLAKSLYALRRRRDSALRIKGLFGEPAWDILLDLYIARLSRAELQVSSVCIEAGVPSTTILRWIARLETEGLVYRTADKVDARRRYVRLTDKGHETMLEVLRAIANGA</sequence>